<accession>A0A224Y8W3</accession>
<sequence length="115" mass="13384">MDRMRTTAFLFGSFLFFQKNAKKYHSHKLICAAWKAHRDFDCLMSLRWHYLNGQFCQSVLLKAGFAICLNSRFGCFLMRNHNLNLTVLLNRVTSEVWNKMAVPFFPTKSVISAAL</sequence>
<reference evidence="1" key="1">
    <citation type="journal article" date="2017" name="Parasit. Vectors">
        <title>Sialotranscriptomics of Rhipicephalus zambeziensis reveals intricate expression profiles of secretory proteins and suggests tight temporal transcriptional regulation during blood-feeding.</title>
        <authorList>
            <person name="de Castro M.H."/>
            <person name="de Klerk D."/>
            <person name="Pienaar R."/>
            <person name="Rees D.J.G."/>
            <person name="Mans B.J."/>
        </authorList>
    </citation>
    <scope>NUCLEOTIDE SEQUENCE</scope>
    <source>
        <tissue evidence="1">Salivary glands</tissue>
    </source>
</reference>
<evidence type="ECO:0000313" key="1">
    <source>
        <dbReference type="EMBL" id="MAA13245.1"/>
    </source>
</evidence>
<protein>
    <submittedName>
        <fullName evidence="1">Uncharacterized protein</fullName>
    </submittedName>
</protein>
<organism evidence="1">
    <name type="scientific">Rhipicephalus zambeziensis</name>
    <dbReference type="NCBI Taxonomy" id="60191"/>
    <lineage>
        <taxon>Eukaryota</taxon>
        <taxon>Metazoa</taxon>
        <taxon>Ecdysozoa</taxon>
        <taxon>Arthropoda</taxon>
        <taxon>Chelicerata</taxon>
        <taxon>Arachnida</taxon>
        <taxon>Acari</taxon>
        <taxon>Parasitiformes</taxon>
        <taxon>Ixodida</taxon>
        <taxon>Ixodoidea</taxon>
        <taxon>Ixodidae</taxon>
        <taxon>Rhipicephalinae</taxon>
        <taxon>Rhipicephalus</taxon>
        <taxon>Rhipicephalus</taxon>
    </lineage>
</organism>
<dbReference type="EMBL" id="GFPF01002099">
    <property type="protein sequence ID" value="MAA13245.1"/>
    <property type="molecule type" value="Transcribed_RNA"/>
</dbReference>
<proteinExistence type="predicted"/>
<name>A0A224Y8W3_9ACAR</name>
<dbReference type="AlphaFoldDB" id="A0A224Y8W3"/>